<dbReference type="InterPro" id="IPR013211">
    <property type="entry name" value="LVIVD"/>
</dbReference>
<reference evidence="2" key="1">
    <citation type="submission" date="2017-02" db="EMBL/GenBank/DDBJ databases">
        <authorList>
            <person name="Varghese N."/>
            <person name="Submissions S."/>
        </authorList>
    </citation>
    <scope>NUCLEOTIDE SEQUENCE [LARGE SCALE GENOMIC DNA]</scope>
    <source>
        <strain evidence="2">DSM 22270</strain>
    </source>
</reference>
<keyword evidence="2" id="KW-1185">Reference proteome</keyword>
<accession>A0A1T5DBQ6</accession>
<dbReference type="STRING" id="651661.SAMN05660293_01505"/>
<gene>
    <name evidence="1" type="ORF">SAMN05660293_01505</name>
</gene>
<proteinExistence type="predicted"/>
<dbReference type="Pfam" id="PF08309">
    <property type="entry name" value="LVIVD"/>
    <property type="match status" value="2"/>
</dbReference>
<name>A0A1T5DBQ6_9BACT</name>
<evidence type="ECO:0000313" key="2">
    <source>
        <dbReference type="Proteomes" id="UP000190897"/>
    </source>
</evidence>
<dbReference type="OrthoDB" id="853480at2"/>
<dbReference type="AlphaFoldDB" id="A0A1T5DBQ6"/>
<dbReference type="PROSITE" id="PS51257">
    <property type="entry name" value="PROKAR_LIPOPROTEIN"/>
    <property type="match status" value="1"/>
</dbReference>
<sequence length="178" mass="19841">MKNLFRLFFLLAIVTSCVTDGSDSFERFPFDGTGYRPIYKTAEEMAKIEVIGAQPLSKPGKIYVLEPYLFINESGQGIHIVDNSDPKNPKNISFISIIGNYDMAAKGTFLYADNLTNLVVFDISNPKAPKLTKTVPNAIPVNNYPPFDGVYFECVESKNGIVTGWEKVPMSKRPNCSR</sequence>
<dbReference type="EMBL" id="FUZA01000002">
    <property type="protein sequence ID" value="SKB69076.1"/>
    <property type="molecule type" value="Genomic_DNA"/>
</dbReference>
<evidence type="ECO:0000313" key="1">
    <source>
        <dbReference type="EMBL" id="SKB69076.1"/>
    </source>
</evidence>
<dbReference type="Proteomes" id="UP000190897">
    <property type="component" value="Unassembled WGS sequence"/>
</dbReference>
<dbReference type="RefSeq" id="WP_082215250.1">
    <property type="nucleotide sequence ID" value="NZ_FUZA01000002.1"/>
</dbReference>
<organism evidence="1 2">
    <name type="scientific">Dyadobacter psychrophilus</name>
    <dbReference type="NCBI Taxonomy" id="651661"/>
    <lineage>
        <taxon>Bacteria</taxon>
        <taxon>Pseudomonadati</taxon>
        <taxon>Bacteroidota</taxon>
        <taxon>Cytophagia</taxon>
        <taxon>Cytophagales</taxon>
        <taxon>Spirosomataceae</taxon>
        <taxon>Dyadobacter</taxon>
    </lineage>
</organism>
<protein>
    <submittedName>
        <fullName evidence="1">LVIVD repeat-containing protein</fullName>
    </submittedName>
</protein>